<feature type="compositionally biased region" description="Low complexity" evidence="1">
    <location>
        <begin position="302"/>
        <end position="316"/>
    </location>
</feature>
<sequence>MILASCCMRTANHQCSLILVYGDTLRVLLRCTFVNSGIWKHLEGPLDTEITYFCKDDLVSHLGNLTDKDHLEEFLSRLLEIWNLEMELTMNSQQAQPAIGFQEGLISEQAWMEAHASAPSVTENTSAGIDTDMYCYSRPFSNKHTVKPPEPGRPVKVPKMMKSQSAATQDSWGERARSDPPAEFEVLRQNLESVDAPFDLDASCEDAFTEQLANVHCHYMPDLSLFPLIDEQISTSAHTAVDGSASIDLGVLHAQSSTKDQWAGDQLDEKFLEPYMLSQHPSDSCPQDSAPIQPLSTKLDVSSSSTNPLQTSSLLTEETQPLSIQAARHPPTQYEVVRNYGSGEMLSNSYLDRIRGAVDPAFSNDNWGDEYYFSGSVGFKGLKDIKPPNSHPKIDDIDILEGLQLRAKAIPHRTVEESWNSYYTIVDRVANEDRKGKVQLSSFKGARQGIRRPTMLMDGQSLHGGLPHGIQAQKGTRYRNMMQGVRPAMPVAPSIHSVQFGTAPFIPGSIDSRGNEGLVGDGISDRRNAQLQQRLW</sequence>
<reference evidence="2" key="1">
    <citation type="submission" date="2020-02" db="EMBL/GenBank/DDBJ databases">
        <authorList>
            <person name="Palmer J.M."/>
        </authorList>
    </citation>
    <scope>NUCLEOTIDE SEQUENCE</scope>
    <source>
        <strain evidence="2">EPUS1.4</strain>
        <tissue evidence="2">Thallus</tissue>
    </source>
</reference>
<feature type="region of interest" description="Disordered" evidence="1">
    <location>
        <begin position="145"/>
        <end position="178"/>
    </location>
</feature>
<dbReference type="AlphaFoldDB" id="A0A8H7ADL2"/>
<accession>A0A8H7ADL2</accession>
<dbReference type="Proteomes" id="UP000606974">
    <property type="component" value="Unassembled WGS sequence"/>
</dbReference>
<keyword evidence="3" id="KW-1185">Reference proteome</keyword>
<feature type="compositionally biased region" description="Polar residues" evidence="1">
    <location>
        <begin position="162"/>
        <end position="171"/>
    </location>
</feature>
<feature type="region of interest" description="Disordered" evidence="1">
    <location>
        <begin position="277"/>
        <end position="317"/>
    </location>
</feature>
<organism evidence="2 3">
    <name type="scientific">Endocarpon pusillum</name>
    <dbReference type="NCBI Taxonomy" id="364733"/>
    <lineage>
        <taxon>Eukaryota</taxon>
        <taxon>Fungi</taxon>
        <taxon>Dikarya</taxon>
        <taxon>Ascomycota</taxon>
        <taxon>Pezizomycotina</taxon>
        <taxon>Eurotiomycetes</taxon>
        <taxon>Chaetothyriomycetidae</taxon>
        <taxon>Verrucariales</taxon>
        <taxon>Verrucariaceae</taxon>
        <taxon>Endocarpon</taxon>
    </lineage>
</organism>
<comment type="caution">
    <text evidence="2">The sequence shown here is derived from an EMBL/GenBank/DDBJ whole genome shotgun (WGS) entry which is preliminary data.</text>
</comment>
<proteinExistence type="predicted"/>
<evidence type="ECO:0000256" key="1">
    <source>
        <dbReference type="SAM" id="MobiDB-lite"/>
    </source>
</evidence>
<name>A0A8H7ADL2_9EURO</name>
<dbReference type="OrthoDB" id="10332124at2759"/>
<evidence type="ECO:0000313" key="3">
    <source>
        <dbReference type="Proteomes" id="UP000606974"/>
    </source>
</evidence>
<evidence type="ECO:0000313" key="2">
    <source>
        <dbReference type="EMBL" id="KAF7507168.1"/>
    </source>
</evidence>
<gene>
    <name evidence="2" type="ORF">GJ744_010850</name>
</gene>
<dbReference type="EMBL" id="JAACFV010000073">
    <property type="protein sequence ID" value="KAF7507168.1"/>
    <property type="molecule type" value="Genomic_DNA"/>
</dbReference>
<protein>
    <submittedName>
        <fullName evidence="2">Uncharacterized protein</fullName>
    </submittedName>
</protein>